<comment type="subunit">
    <text evidence="2 12">Interacts with sigma-54.</text>
</comment>
<name>A0ABW2KR52_9PROT</name>
<comment type="function">
    <text evidence="1 12">Required for activation of most nif operons, which are directly involved in nitrogen fixation.</text>
</comment>
<evidence type="ECO:0000256" key="1">
    <source>
        <dbReference type="ARBA" id="ARBA00002167"/>
    </source>
</evidence>
<dbReference type="CDD" id="cd00009">
    <property type="entry name" value="AAA"/>
    <property type="match status" value="1"/>
</dbReference>
<dbReference type="InterPro" id="IPR002197">
    <property type="entry name" value="HTH_Fis"/>
</dbReference>
<keyword evidence="7 12" id="KW-0805">Transcription regulation</keyword>
<dbReference type="InterPro" id="IPR003593">
    <property type="entry name" value="AAA+_ATPase"/>
</dbReference>
<dbReference type="Pfam" id="PF00158">
    <property type="entry name" value="Sigma54_activat"/>
    <property type="match status" value="1"/>
</dbReference>
<dbReference type="Proteomes" id="UP001596456">
    <property type="component" value="Unassembled WGS sequence"/>
</dbReference>
<evidence type="ECO:0000256" key="2">
    <source>
        <dbReference type="ARBA" id="ARBA00011135"/>
    </source>
</evidence>
<dbReference type="PROSITE" id="PS00676">
    <property type="entry name" value="SIGMA54_INTERACT_2"/>
    <property type="match status" value="1"/>
</dbReference>
<dbReference type="PROSITE" id="PS50045">
    <property type="entry name" value="SIGMA54_INTERACT_4"/>
    <property type="match status" value="1"/>
</dbReference>
<dbReference type="EMBL" id="JBHTCM010000003">
    <property type="protein sequence ID" value="MFC7331622.1"/>
    <property type="molecule type" value="Genomic_DNA"/>
</dbReference>
<dbReference type="PROSITE" id="PS00688">
    <property type="entry name" value="SIGMA54_INTERACT_3"/>
    <property type="match status" value="1"/>
</dbReference>
<dbReference type="RefSeq" id="WP_377355513.1">
    <property type="nucleotide sequence ID" value="NZ_JBHTCM010000003.1"/>
</dbReference>
<feature type="region of interest" description="Disordered" evidence="13">
    <location>
        <begin position="488"/>
        <end position="524"/>
    </location>
</feature>
<keyword evidence="4" id="KW-0547">Nucleotide-binding</keyword>
<keyword evidence="8 12" id="KW-0238">DNA-binding</keyword>
<evidence type="ECO:0000256" key="7">
    <source>
        <dbReference type="ARBA" id="ARBA00023015"/>
    </source>
</evidence>
<dbReference type="PANTHER" id="PTHR32071:SF117">
    <property type="entry name" value="PTS-DEPENDENT DIHYDROXYACETONE KINASE OPERON REGULATORY PROTEIN-RELATED"/>
    <property type="match status" value="1"/>
</dbReference>
<protein>
    <recommendedName>
        <fullName evidence="3 12">Nif-specific regulatory protein</fullName>
    </recommendedName>
</protein>
<dbReference type="Pfam" id="PF01590">
    <property type="entry name" value="GAF"/>
    <property type="match status" value="1"/>
</dbReference>
<feature type="domain" description="Sigma-54 factor interaction" evidence="14">
    <location>
        <begin position="218"/>
        <end position="446"/>
    </location>
</feature>
<evidence type="ECO:0000259" key="14">
    <source>
        <dbReference type="PROSITE" id="PS50045"/>
    </source>
</evidence>
<dbReference type="SUPFAM" id="SSF46689">
    <property type="entry name" value="Homeodomain-like"/>
    <property type="match status" value="1"/>
</dbReference>
<keyword evidence="9 12" id="KW-0010">Activator</keyword>
<accession>A0ABW2KR52</accession>
<organism evidence="15 16">
    <name type="scientific">Rhodocista pekingensis</name>
    <dbReference type="NCBI Taxonomy" id="201185"/>
    <lineage>
        <taxon>Bacteria</taxon>
        <taxon>Pseudomonadati</taxon>
        <taxon>Pseudomonadota</taxon>
        <taxon>Alphaproteobacteria</taxon>
        <taxon>Rhodospirillales</taxon>
        <taxon>Azospirillaceae</taxon>
        <taxon>Rhodocista</taxon>
    </lineage>
</organism>
<dbReference type="InterPro" id="IPR009057">
    <property type="entry name" value="Homeodomain-like_sf"/>
</dbReference>
<evidence type="ECO:0000256" key="9">
    <source>
        <dbReference type="ARBA" id="ARBA00023159"/>
    </source>
</evidence>
<dbReference type="InterPro" id="IPR002078">
    <property type="entry name" value="Sigma_54_int"/>
</dbReference>
<dbReference type="PRINTS" id="PR01590">
    <property type="entry name" value="HTHFIS"/>
</dbReference>
<dbReference type="InterPro" id="IPR010113">
    <property type="entry name" value="Nif-specific_regulatory_prot"/>
</dbReference>
<dbReference type="PANTHER" id="PTHR32071">
    <property type="entry name" value="TRANSCRIPTIONAL REGULATORY PROTEIN"/>
    <property type="match status" value="1"/>
</dbReference>
<sequence>MTSGQAGPAVEPSEVARRQNKRDVRALTGLYEISKILSSSLNMESACRDVLRILFWFLEFRFGAVILRQGVGDYRVAAGICSEGRTNLEPPREVLDAVVTHGMPLVIADILNDPLFDGLVPSGTAGQVALVAAPIRGNGAVLGVLAAERETHGAARLDEDTRFLSMVANLVGQSVVLHQKVAEDRERLLAEQWRLQKELEEQSRRPLPLSSSPTLNGIIGSAPAIRAVMDRLPPIAASSAPVLLRGESGTGKEIFARAIHELSPRAKAPFIRVNCAALSETLLESELFGHEKGAFTGALERRKGRFELADGGTLFLDEIGEISPAFQAKLLRVLQEGELERVGGSQTIRVNTRIIAATNRDLESDVRSGKFRADLYYRIAVVPVLLPPLRERRSDIPALAQAFLKRFNTDNGRSLSFAPAALAVLQGCYFPGNVRELENCVKRAATLARGSVITAPELTCQHESCLSAQLLPSREMKAAPAQGFTPLADVKLAPPRPRPASPPPPPQPAAPVPHASHGSLTDESEKERLIQAMETAGWVQAKAARILGLTPRQIGYALRKHGIEVQRF</sequence>
<keyword evidence="5" id="KW-0067">ATP-binding</keyword>
<dbReference type="Gene3D" id="3.40.50.300">
    <property type="entry name" value="P-loop containing nucleotide triphosphate hydrolases"/>
    <property type="match status" value="1"/>
</dbReference>
<evidence type="ECO:0000256" key="3">
    <source>
        <dbReference type="ARBA" id="ARBA00015308"/>
    </source>
</evidence>
<dbReference type="InterPro" id="IPR025944">
    <property type="entry name" value="Sigma_54_int_dom_CS"/>
</dbReference>
<dbReference type="Pfam" id="PF02954">
    <property type="entry name" value="HTH_8"/>
    <property type="match status" value="1"/>
</dbReference>
<keyword evidence="16" id="KW-1185">Reference proteome</keyword>
<feature type="compositionally biased region" description="Pro residues" evidence="13">
    <location>
        <begin position="494"/>
        <end position="511"/>
    </location>
</feature>
<dbReference type="PROSITE" id="PS00675">
    <property type="entry name" value="SIGMA54_INTERACT_1"/>
    <property type="match status" value="1"/>
</dbReference>
<proteinExistence type="predicted"/>
<dbReference type="InterPro" id="IPR003018">
    <property type="entry name" value="GAF"/>
</dbReference>
<evidence type="ECO:0000256" key="10">
    <source>
        <dbReference type="ARBA" id="ARBA00023163"/>
    </source>
</evidence>
<dbReference type="InterPro" id="IPR025662">
    <property type="entry name" value="Sigma_54_int_dom_ATP-bd_1"/>
</dbReference>
<dbReference type="InterPro" id="IPR025943">
    <property type="entry name" value="Sigma_54_int_dom_ATP-bd_2"/>
</dbReference>
<dbReference type="Gene3D" id="1.10.8.60">
    <property type="match status" value="1"/>
</dbReference>
<dbReference type="InterPro" id="IPR029016">
    <property type="entry name" value="GAF-like_dom_sf"/>
</dbReference>
<dbReference type="InterPro" id="IPR027417">
    <property type="entry name" value="P-loop_NTPase"/>
</dbReference>
<evidence type="ECO:0000256" key="6">
    <source>
        <dbReference type="ARBA" id="ARBA00023012"/>
    </source>
</evidence>
<dbReference type="Pfam" id="PF25601">
    <property type="entry name" value="AAA_lid_14"/>
    <property type="match status" value="1"/>
</dbReference>
<keyword evidence="11 12" id="KW-0535">Nitrogen fixation</keyword>
<dbReference type="InterPro" id="IPR058031">
    <property type="entry name" value="AAA_lid_NorR"/>
</dbReference>
<dbReference type="SMART" id="SM00382">
    <property type="entry name" value="AAA"/>
    <property type="match status" value="1"/>
</dbReference>
<evidence type="ECO:0000256" key="4">
    <source>
        <dbReference type="ARBA" id="ARBA00022741"/>
    </source>
</evidence>
<dbReference type="SUPFAM" id="SSF55781">
    <property type="entry name" value="GAF domain-like"/>
    <property type="match status" value="1"/>
</dbReference>
<reference evidence="16" key="1">
    <citation type="journal article" date="2019" name="Int. J. Syst. Evol. Microbiol.">
        <title>The Global Catalogue of Microorganisms (GCM) 10K type strain sequencing project: providing services to taxonomists for standard genome sequencing and annotation.</title>
        <authorList>
            <consortium name="The Broad Institute Genomics Platform"/>
            <consortium name="The Broad Institute Genome Sequencing Center for Infectious Disease"/>
            <person name="Wu L."/>
            <person name="Ma J."/>
        </authorList>
    </citation>
    <scope>NUCLEOTIDE SEQUENCE [LARGE SCALE GENOMIC DNA]</scope>
    <source>
        <strain evidence="16">CGMCC 1.16275</strain>
    </source>
</reference>
<gene>
    <name evidence="15" type="primary">nifA</name>
    <name evidence="15" type="ORF">ACFQPS_00470</name>
</gene>
<dbReference type="Gene3D" id="3.30.450.40">
    <property type="match status" value="1"/>
</dbReference>
<dbReference type="NCBIfam" id="TIGR01817">
    <property type="entry name" value="nifA"/>
    <property type="match status" value="1"/>
</dbReference>
<evidence type="ECO:0000313" key="15">
    <source>
        <dbReference type="EMBL" id="MFC7331622.1"/>
    </source>
</evidence>
<comment type="caution">
    <text evidence="15">The sequence shown here is derived from an EMBL/GenBank/DDBJ whole genome shotgun (WGS) entry which is preliminary data.</text>
</comment>
<dbReference type="SUPFAM" id="SSF52540">
    <property type="entry name" value="P-loop containing nucleoside triphosphate hydrolases"/>
    <property type="match status" value="1"/>
</dbReference>
<evidence type="ECO:0000256" key="12">
    <source>
        <dbReference type="RuleBase" id="RU368029"/>
    </source>
</evidence>
<evidence type="ECO:0000256" key="11">
    <source>
        <dbReference type="ARBA" id="ARBA00023231"/>
    </source>
</evidence>
<keyword evidence="10 12" id="KW-0804">Transcription</keyword>
<evidence type="ECO:0000256" key="5">
    <source>
        <dbReference type="ARBA" id="ARBA00022840"/>
    </source>
</evidence>
<keyword evidence="6 12" id="KW-0902">Two-component regulatory system</keyword>
<evidence type="ECO:0000256" key="8">
    <source>
        <dbReference type="ARBA" id="ARBA00023125"/>
    </source>
</evidence>
<evidence type="ECO:0000256" key="13">
    <source>
        <dbReference type="SAM" id="MobiDB-lite"/>
    </source>
</evidence>
<evidence type="ECO:0000313" key="16">
    <source>
        <dbReference type="Proteomes" id="UP001596456"/>
    </source>
</evidence>
<dbReference type="Gene3D" id="1.10.10.60">
    <property type="entry name" value="Homeodomain-like"/>
    <property type="match status" value="1"/>
</dbReference>
<dbReference type="SMART" id="SM00065">
    <property type="entry name" value="GAF"/>
    <property type="match status" value="1"/>
</dbReference>